<dbReference type="SUPFAM" id="SSF50346">
    <property type="entry name" value="PRC-barrel domain"/>
    <property type="match status" value="1"/>
</dbReference>
<evidence type="ECO:0000259" key="3">
    <source>
        <dbReference type="PROSITE" id="PS51508"/>
    </source>
</evidence>
<evidence type="ECO:0000256" key="1">
    <source>
        <dbReference type="SAM" id="MobiDB-lite"/>
    </source>
</evidence>
<dbReference type="PANTHER" id="PTHR21595:SF0">
    <property type="entry name" value="PATRONIN"/>
    <property type="match status" value="1"/>
</dbReference>
<evidence type="ECO:0000313" key="5">
    <source>
        <dbReference type="Proteomes" id="UP001178507"/>
    </source>
</evidence>
<name>A0AA36HV38_9DINO</name>
<comment type="caution">
    <text evidence="4">The sequence shown here is derived from an EMBL/GenBank/DDBJ whole genome shotgun (WGS) entry which is preliminary data.</text>
</comment>
<dbReference type="InterPro" id="IPR006342">
    <property type="entry name" value="FkbM_mtfrase"/>
</dbReference>
<feature type="compositionally biased region" description="Pro residues" evidence="1">
    <location>
        <begin position="742"/>
        <end position="759"/>
    </location>
</feature>
<organism evidence="4 5">
    <name type="scientific">Effrenium voratum</name>
    <dbReference type="NCBI Taxonomy" id="2562239"/>
    <lineage>
        <taxon>Eukaryota</taxon>
        <taxon>Sar</taxon>
        <taxon>Alveolata</taxon>
        <taxon>Dinophyceae</taxon>
        <taxon>Suessiales</taxon>
        <taxon>Symbiodiniaceae</taxon>
        <taxon>Effrenium</taxon>
    </lineage>
</organism>
<dbReference type="SMART" id="SM01051">
    <property type="entry name" value="CAMSAP_CKK"/>
    <property type="match status" value="1"/>
</dbReference>
<dbReference type="InterPro" id="IPR038209">
    <property type="entry name" value="CKK_dom_sf"/>
</dbReference>
<evidence type="ECO:0000256" key="2">
    <source>
        <dbReference type="SAM" id="SignalP"/>
    </source>
</evidence>
<feature type="compositionally biased region" description="Polar residues" evidence="1">
    <location>
        <begin position="685"/>
        <end position="696"/>
    </location>
</feature>
<dbReference type="EMBL" id="CAUJNA010000347">
    <property type="protein sequence ID" value="CAJ1375905.1"/>
    <property type="molecule type" value="Genomic_DNA"/>
</dbReference>
<keyword evidence="2" id="KW-0732">Signal</keyword>
<feature type="chain" id="PRO_5041270800" description="CKK domain-containing protein" evidence="2">
    <location>
        <begin position="22"/>
        <end position="923"/>
    </location>
</feature>
<dbReference type="Pfam" id="PF05050">
    <property type="entry name" value="Methyltransf_21"/>
    <property type="match status" value="1"/>
</dbReference>
<keyword evidence="5" id="KW-1185">Reference proteome</keyword>
<evidence type="ECO:0000313" key="4">
    <source>
        <dbReference type="EMBL" id="CAJ1375905.1"/>
    </source>
</evidence>
<protein>
    <recommendedName>
        <fullName evidence="3">CKK domain-containing protein</fullName>
    </recommendedName>
</protein>
<feature type="region of interest" description="Disordered" evidence="1">
    <location>
        <begin position="738"/>
        <end position="794"/>
    </location>
</feature>
<dbReference type="Gene3D" id="3.10.20.360">
    <property type="entry name" value="CKK domain"/>
    <property type="match status" value="1"/>
</dbReference>
<proteinExistence type="predicted"/>
<gene>
    <name evidence="4" type="ORF">EVOR1521_LOCUS5086</name>
</gene>
<dbReference type="InterPro" id="IPR014797">
    <property type="entry name" value="CKK_CAMSAP"/>
</dbReference>
<dbReference type="Proteomes" id="UP001178507">
    <property type="component" value="Unassembled WGS sequence"/>
</dbReference>
<sequence length="923" mass="102931">MQPFQQFFELYILFLLTGADAEIRVMLSVITRNRFWTHALSTLSLLQSLQHARKHEPQIFFEWQILDDASDKTDAKNKHAMISDLLDRGWVSNYTKLVRRVGTVQLKRHAVDTFLMREDLDLFLHCDDDVLVGKGTLARAVKDYVQDLRHGGVLALFVNSWLDEQLSFSSPAFGPYATAPFLGGAAYVADRATLAKNPWAAAKRTASPHEAHVQWLRGLLPAQGRSIWVRWQQPYECQHLGNVQTLNFGTQPEWEPMWAIHHETKRIVEVPGYSSVELRAALWRNCLRDFVVYRNSLATEKLKLKGPVVEDWSRKCRRTHFNYLEIGTSDFDTLLSRHVWREEVRGISVEPVRAYFERLPSAGGKLLLNLAVSDHDGYDTIYLVPPELVAGYMGSESLCDEEQVKKLGLSGCLPGWIRGTSSLRPPEGVRQLLGEELKRILAKVQVPSITYSSLVTIYGVGSLDILKLDTEGFDHQILQQVLALGRSQGLWPGQVQFEKNMLSDWQALDNQAAWLLNGLKLLQLLQSCPCGGTTGRWVQMPNDWCGGGYLLAKSRDKRRSAEALDDALELRTMRRQADGSSFWPAKELRPPEIRSDLDEELAVLEATYSHASVRTLATETVLDSIPGSKDGSAAWESASREVILSALGLPSAEGEAVQDVRQEVTPASRSSCAPEGEVRPIPQESLHSSPANSAVTSVGAGHNGYQVHAVGVPGAVLSAEDEAVTGLRRRGGVEVVIEPSVPARPPSSDPLASRPPRPAGAPDEALPGLGPKPRRPSAARKETPRRSLSLGRRMQSNRKLVRNALEKTCLKGDANREQREQVLRSFDEDLEKCERFIILFRSIHTGRHDLRALYGFFEGAWSRVLQVLPSPASLEQRMVAQCLRYDSGGKEFKEVPASQETLSVADAVFLHPQYLQKSRVVVP</sequence>
<dbReference type="Pfam" id="PF08683">
    <property type="entry name" value="CAMSAP_CKK"/>
    <property type="match status" value="1"/>
</dbReference>
<dbReference type="InterPro" id="IPR032940">
    <property type="entry name" value="CAMSAP"/>
</dbReference>
<dbReference type="AlphaFoldDB" id="A0AA36HV38"/>
<dbReference type="GO" id="GO:0008017">
    <property type="term" value="F:microtubule binding"/>
    <property type="evidence" value="ECO:0007669"/>
    <property type="project" value="InterPro"/>
</dbReference>
<reference evidence="4" key="1">
    <citation type="submission" date="2023-08" db="EMBL/GenBank/DDBJ databases">
        <authorList>
            <person name="Chen Y."/>
            <person name="Shah S."/>
            <person name="Dougan E. K."/>
            <person name="Thang M."/>
            <person name="Chan C."/>
        </authorList>
    </citation>
    <scope>NUCLEOTIDE SEQUENCE</scope>
</reference>
<dbReference type="PROSITE" id="PS51508">
    <property type="entry name" value="CKK"/>
    <property type="match status" value="1"/>
</dbReference>
<feature type="domain" description="CKK" evidence="3">
    <location>
        <begin position="785"/>
        <end position="923"/>
    </location>
</feature>
<dbReference type="GO" id="GO:0005516">
    <property type="term" value="F:calmodulin binding"/>
    <property type="evidence" value="ECO:0007669"/>
    <property type="project" value="InterPro"/>
</dbReference>
<dbReference type="InterPro" id="IPR011033">
    <property type="entry name" value="PRC_barrel-like_sf"/>
</dbReference>
<feature type="signal peptide" evidence="2">
    <location>
        <begin position="1"/>
        <end position="21"/>
    </location>
</feature>
<dbReference type="PANTHER" id="PTHR21595">
    <property type="entry name" value="PATRONIN"/>
    <property type="match status" value="1"/>
</dbReference>
<feature type="region of interest" description="Disordered" evidence="1">
    <location>
        <begin position="663"/>
        <end position="699"/>
    </location>
</feature>
<accession>A0AA36HV38</accession>